<sequence>MSNREITFTEEDARGVYFPHDDAMVVTAVIENNTGAADSNFSAPVWFYWSQPKSRGNDSATVGTHPNTSTVVSNFLAIKGGKQFNAVIGRPTLKALQAITSVYHQTMKFPSEFDVGQDKSSQYKARMGYAETLHEFDRVLNVETRYPEMEKLAYALIVVYGQIVSR</sequence>
<dbReference type="Proteomes" id="UP001187192">
    <property type="component" value="Unassembled WGS sequence"/>
</dbReference>
<protein>
    <submittedName>
        <fullName evidence="1">Uncharacterized protein</fullName>
    </submittedName>
</protein>
<gene>
    <name evidence="1" type="ORF">TIFTF001_035409</name>
</gene>
<evidence type="ECO:0000313" key="2">
    <source>
        <dbReference type="Proteomes" id="UP001187192"/>
    </source>
</evidence>
<proteinExistence type="predicted"/>
<accession>A0AA88J6F4</accession>
<keyword evidence="2" id="KW-1185">Reference proteome</keyword>
<organism evidence="1 2">
    <name type="scientific">Ficus carica</name>
    <name type="common">Common fig</name>
    <dbReference type="NCBI Taxonomy" id="3494"/>
    <lineage>
        <taxon>Eukaryota</taxon>
        <taxon>Viridiplantae</taxon>
        <taxon>Streptophyta</taxon>
        <taxon>Embryophyta</taxon>
        <taxon>Tracheophyta</taxon>
        <taxon>Spermatophyta</taxon>
        <taxon>Magnoliopsida</taxon>
        <taxon>eudicotyledons</taxon>
        <taxon>Gunneridae</taxon>
        <taxon>Pentapetalae</taxon>
        <taxon>rosids</taxon>
        <taxon>fabids</taxon>
        <taxon>Rosales</taxon>
        <taxon>Moraceae</taxon>
        <taxon>Ficeae</taxon>
        <taxon>Ficus</taxon>
    </lineage>
</organism>
<evidence type="ECO:0000313" key="1">
    <source>
        <dbReference type="EMBL" id="GMN66348.1"/>
    </source>
</evidence>
<name>A0AA88J6F4_FICCA</name>
<comment type="caution">
    <text evidence="1">The sequence shown here is derived from an EMBL/GenBank/DDBJ whole genome shotgun (WGS) entry which is preliminary data.</text>
</comment>
<dbReference type="AlphaFoldDB" id="A0AA88J6F4"/>
<dbReference type="EMBL" id="BTGU01000315">
    <property type="protein sequence ID" value="GMN66348.1"/>
    <property type="molecule type" value="Genomic_DNA"/>
</dbReference>
<reference evidence="1" key="1">
    <citation type="submission" date="2023-07" db="EMBL/GenBank/DDBJ databases">
        <title>draft genome sequence of fig (Ficus carica).</title>
        <authorList>
            <person name="Takahashi T."/>
            <person name="Nishimura K."/>
        </authorList>
    </citation>
    <scope>NUCLEOTIDE SEQUENCE</scope>
</reference>